<sequence>MRLKFMRMPIMAKILVRMMLGLQSLSVMAQGIQAQQLALEASYTPITIQHAVNGLTQTQYQDLLNQYTQIVNDSKKVLDDPASQATAEQQKQAFCARYHAYKNIAEISEHNPSLYPAPMMLMVAKRYLEQQHNSFTASGMTEQVFCAGSTSK</sequence>
<organism evidence="2 3">
    <name type="scientific">Acinetobacter towneri</name>
    <dbReference type="NCBI Taxonomy" id="202956"/>
    <lineage>
        <taxon>Bacteria</taxon>
        <taxon>Pseudomonadati</taxon>
        <taxon>Pseudomonadota</taxon>
        <taxon>Gammaproteobacteria</taxon>
        <taxon>Moraxellales</taxon>
        <taxon>Moraxellaceae</taxon>
        <taxon>Acinetobacter</taxon>
    </lineage>
</organism>
<comment type="caution">
    <text evidence="2">The sequence shown here is derived from an EMBL/GenBank/DDBJ whole genome shotgun (WGS) entry which is preliminary data.</text>
</comment>
<evidence type="ECO:0000313" key="2">
    <source>
        <dbReference type="EMBL" id="OFE42928.1"/>
    </source>
</evidence>
<dbReference type="RefSeq" id="WP_070155146.1">
    <property type="nucleotide sequence ID" value="NZ_MKQS01000021.1"/>
</dbReference>
<accession>A0A1E8E0M8</accession>
<proteinExistence type="predicted"/>
<dbReference type="STRING" id="202956.BJN41_11450"/>
<evidence type="ECO:0000256" key="1">
    <source>
        <dbReference type="SAM" id="SignalP"/>
    </source>
</evidence>
<name>A0A1E8E0M8_9GAMM</name>
<protein>
    <submittedName>
        <fullName evidence="2">Uncharacterized protein</fullName>
    </submittedName>
</protein>
<keyword evidence="1" id="KW-0732">Signal</keyword>
<reference evidence="2 3" key="1">
    <citation type="submission" date="2016-10" db="EMBL/GenBank/DDBJ databases">
        <title>Genome of airborne Acinetobacter sp. 5-2Ac02 in the hospital environment: Species near to Acinetobacter towneri.</title>
        <authorList>
            <person name="Barbosa B."/>
            <person name="Fernandez-Garcia L."/>
            <person name="Gato E."/>
            <person name="Leao R."/>
            <person name="Albano R."/>
            <person name="Fernandez B."/>
            <person name="Fernandez-Cuenca F."/>
            <person name="Marques E."/>
            <person name="Tomas M."/>
        </authorList>
    </citation>
    <scope>NUCLEOTIDE SEQUENCE [LARGE SCALE GENOMIC DNA]</scope>
    <source>
        <strain evidence="2 3">5-2Ac02</strain>
    </source>
</reference>
<feature type="chain" id="PRO_5009213266" evidence="1">
    <location>
        <begin position="30"/>
        <end position="152"/>
    </location>
</feature>
<dbReference type="AlphaFoldDB" id="A0A1E8E0M8"/>
<dbReference type="EMBL" id="MKQS01000021">
    <property type="protein sequence ID" value="OFE42928.1"/>
    <property type="molecule type" value="Genomic_DNA"/>
</dbReference>
<gene>
    <name evidence="2" type="ORF">BJN41_11450</name>
</gene>
<evidence type="ECO:0000313" key="3">
    <source>
        <dbReference type="Proteomes" id="UP000186931"/>
    </source>
</evidence>
<feature type="signal peptide" evidence="1">
    <location>
        <begin position="1"/>
        <end position="29"/>
    </location>
</feature>
<dbReference type="Proteomes" id="UP000186931">
    <property type="component" value="Unassembled WGS sequence"/>
</dbReference>